<dbReference type="AlphaFoldDB" id="A0A9W8V749"/>
<evidence type="ECO:0000256" key="4">
    <source>
        <dbReference type="ARBA" id="ARBA00023015"/>
    </source>
</evidence>
<protein>
    <recommendedName>
        <fullName evidence="10">Zn(2)-C6 fungal-type domain-containing protein</fullName>
    </recommendedName>
</protein>
<gene>
    <name evidence="11" type="ORF">NW762_013949</name>
</gene>
<comment type="caution">
    <text evidence="11">The sequence shown here is derived from an EMBL/GenBank/DDBJ whole genome shotgun (WGS) entry which is preliminary data.</text>
</comment>
<dbReference type="InterPro" id="IPR001138">
    <property type="entry name" value="Zn2Cys6_DnaBD"/>
</dbReference>
<dbReference type="EMBL" id="JAOQAZ010000045">
    <property type="protein sequence ID" value="KAJ4245825.1"/>
    <property type="molecule type" value="Genomic_DNA"/>
</dbReference>
<dbReference type="CDD" id="cd12148">
    <property type="entry name" value="fungal_TF_MHR"/>
    <property type="match status" value="1"/>
</dbReference>
<feature type="region of interest" description="Disordered" evidence="8">
    <location>
        <begin position="600"/>
        <end position="633"/>
    </location>
</feature>
<keyword evidence="7" id="KW-0539">Nucleus</keyword>
<dbReference type="PANTHER" id="PTHR47782">
    <property type="entry name" value="ZN(II)2CYS6 TRANSCRIPTION FACTOR (EUROFUNG)-RELATED"/>
    <property type="match status" value="1"/>
</dbReference>
<evidence type="ECO:0000256" key="1">
    <source>
        <dbReference type="ARBA" id="ARBA00004123"/>
    </source>
</evidence>
<proteinExistence type="predicted"/>
<dbReference type="InterPro" id="IPR036864">
    <property type="entry name" value="Zn2-C6_fun-type_DNA-bd_sf"/>
</dbReference>
<dbReference type="CDD" id="cd00067">
    <property type="entry name" value="GAL4"/>
    <property type="match status" value="1"/>
</dbReference>
<evidence type="ECO:0000256" key="2">
    <source>
        <dbReference type="ARBA" id="ARBA00022723"/>
    </source>
</evidence>
<name>A0A9W8V749_9HYPO</name>
<keyword evidence="6" id="KW-0804">Transcription</keyword>
<evidence type="ECO:0000259" key="10">
    <source>
        <dbReference type="PROSITE" id="PS50048"/>
    </source>
</evidence>
<accession>A0A9W8V749</accession>
<dbReference type="PROSITE" id="PS00463">
    <property type="entry name" value="ZN2_CY6_FUNGAL_1"/>
    <property type="match status" value="1"/>
</dbReference>
<keyword evidence="5" id="KW-0238">DNA-binding</keyword>
<keyword evidence="9" id="KW-0812">Transmembrane</keyword>
<sequence>MEHGAITINACNRCRKRKARCDTQIPACRPCQNSGSICEFTDGRSGNVHPRSLIHDLESELLRLERMLEENSDPLVEAPPETPTLLSDEEAPQEFIHEGVDGHAHFIGASSGMYLVRSVLESAQQNYSDFYPPPESDDLVRATPKEPARTDTRIALPSLETAKSLIDTFFSQYQVQYPILDQNEFTKTISEFYDRQNNGTGSSHSVPGDVWTRFMLNMTLAISLAFVSGDHDKGLAISKGFATNALAELDLIMQTKNVQSVQCLLLLLLLSILDSSFAPIWYISGLCMRMCIDLGYHSEATIALSSSFDKDGDDIVRVADTKRRLFWLTYSFDRTLSILLGRPFTFNDFTANTRLPGDSLQPSKRQQILHWLELQRLQSKIVEKLHTARQDIIRPPEEGTDLSQWTTQMAQSLEAWNRKAQTLVDSDGHNTNWWGYWYRTALLILYRPSPSRPDMDASDTLSCYLVAKDLIQLSFLRINDGLMEFTWIDLHFQLMSGITLIFIVRKKTAAWEKSKEDWISFKSCLFQWKLILEKLGSRWRRIARAREALLKLADATLDLIEKDQIRSMGGYQQQHHKKEMRRDLRRSILQQLQAGDFDSLTQRSPVQTRDDAGLPGSSVPPVNGYSDGGETSQVYDSMMNTEDRHQTVANTHWDSSQGWATLDSADGLQRQLLPEEAQVPDDISTMITEQIWPLFDLSGAVTEPDELDFWRQFSAPILGADGMATVQFNSTNRPDESFTNSILNFHGDLSNLTPEMQVEYAGEGEYMQGLDSS</sequence>
<dbReference type="SMART" id="SM00906">
    <property type="entry name" value="Fungal_trans"/>
    <property type="match status" value="1"/>
</dbReference>
<dbReference type="OrthoDB" id="6612291at2759"/>
<dbReference type="PROSITE" id="PS50048">
    <property type="entry name" value="ZN2_CY6_FUNGAL_2"/>
    <property type="match status" value="1"/>
</dbReference>
<evidence type="ECO:0000256" key="3">
    <source>
        <dbReference type="ARBA" id="ARBA00022833"/>
    </source>
</evidence>
<feature type="domain" description="Zn(2)-C6 fungal-type" evidence="10">
    <location>
        <begin position="10"/>
        <end position="40"/>
    </location>
</feature>
<keyword evidence="12" id="KW-1185">Reference proteome</keyword>
<comment type="subcellular location">
    <subcellularLocation>
        <location evidence="1">Nucleus</location>
    </subcellularLocation>
</comment>
<dbReference type="InterPro" id="IPR007219">
    <property type="entry name" value="XnlR_reg_dom"/>
</dbReference>
<dbReference type="Pfam" id="PF00172">
    <property type="entry name" value="Zn_clus"/>
    <property type="match status" value="1"/>
</dbReference>
<dbReference type="SUPFAM" id="SSF57701">
    <property type="entry name" value="Zn2/Cys6 DNA-binding domain"/>
    <property type="match status" value="1"/>
</dbReference>
<keyword evidence="9" id="KW-0472">Membrane</keyword>
<dbReference type="SMART" id="SM00066">
    <property type="entry name" value="GAL4"/>
    <property type="match status" value="1"/>
</dbReference>
<feature type="transmembrane region" description="Helical" evidence="9">
    <location>
        <begin position="263"/>
        <end position="283"/>
    </location>
</feature>
<keyword evidence="4" id="KW-0805">Transcription regulation</keyword>
<dbReference type="GO" id="GO:0000981">
    <property type="term" value="F:DNA-binding transcription factor activity, RNA polymerase II-specific"/>
    <property type="evidence" value="ECO:0007669"/>
    <property type="project" value="InterPro"/>
</dbReference>
<dbReference type="Gene3D" id="4.10.240.10">
    <property type="entry name" value="Zn(2)-C6 fungal-type DNA-binding domain"/>
    <property type="match status" value="1"/>
</dbReference>
<reference evidence="11" key="1">
    <citation type="submission" date="2022-09" db="EMBL/GenBank/DDBJ databases">
        <title>Fusarium specimens isolated from Avocado Roots.</title>
        <authorList>
            <person name="Stajich J."/>
            <person name="Roper C."/>
            <person name="Heimlech-Rivalta G."/>
        </authorList>
    </citation>
    <scope>NUCLEOTIDE SEQUENCE</scope>
    <source>
        <strain evidence="11">CF00136</strain>
    </source>
</reference>
<dbReference type="GO" id="GO:0008270">
    <property type="term" value="F:zinc ion binding"/>
    <property type="evidence" value="ECO:0007669"/>
    <property type="project" value="InterPro"/>
</dbReference>
<dbReference type="GO" id="GO:0006351">
    <property type="term" value="P:DNA-templated transcription"/>
    <property type="evidence" value="ECO:0007669"/>
    <property type="project" value="InterPro"/>
</dbReference>
<evidence type="ECO:0000256" key="7">
    <source>
        <dbReference type="ARBA" id="ARBA00023242"/>
    </source>
</evidence>
<organism evidence="11 12">
    <name type="scientific">Fusarium torreyae</name>
    <dbReference type="NCBI Taxonomy" id="1237075"/>
    <lineage>
        <taxon>Eukaryota</taxon>
        <taxon>Fungi</taxon>
        <taxon>Dikarya</taxon>
        <taxon>Ascomycota</taxon>
        <taxon>Pezizomycotina</taxon>
        <taxon>Sordariomycetes</taxon>
        <taxon>Hypocreomycetidae</taxon>
        <taxon>Hypocreales</taxon>
        <taxon>Nectriaceae</taxon>
        <taxon>Fusarium</taxon>
    </lineage>
</organism>
<evidence type="ECO:0000256" key="6">
    <source>
        <dbReference type="ARBA" id="ARBA00023163"/>
    </source>
</evidence>
<dbReference type="GO" id="GO:0045944">
    <property type="term" value="P:positive regulation of transcription by RNA polymerase II"/>
    <property type="evidence" value="ECO:0007669"/>
    <property type="project" value="TreeGrafter"/>
</dbReference>
<dbReference type="Proteomes" id="UP001152049">
    <property type="component" value="Unassembled WGS sequence"/>
</dbReference>
<dbReference type="Pfam" id="PF04082">
    <property type="entry name" value="Fungal_trans"/>
    <property type="match status" value="1"/>
</dbReference>
<evidence type="ECO:0000256" key="8">
    <source>
        <dbReference type="SAM" id="MobiDB-lite"/>
    </source>
</evidence>
<evidence type="ECO:0000313" key="11">
    <source>
        <dbReference type="EMBL" id="KAJ4245825.1"/>
    </source>
</evidence>
<evidence type="ECO:0000313" key="12">
    <source>
        <dbReference type="Proteomes" id="UP001152049"/>
    </source>
</evidence>
<dbReference type="InterPro" id="IPR052202">
    <property type="entry name" value="Yeast_MetPath_Reg"/>
</dbReference>
<evidence type="ECO:0000256" key="5">
    <source>
        <dbReference type="ARBA" id="ARBA00023125"/>
    </source>
</evidence>
<dbReference type="GO" id="GO:0005634">
    <property type="term" value="C:nucleus"/>
    <property type="evidence" value="ECO:0007669"/>
    <property type="project" value="UniProtKB-SubCell"/>
</dbReference>
<evidence type="ECO:0000256" key="9">
    <source>
        <dbReference type="SAM" id="Phobius"/>
    </source>
</evidence>
<dbReference type="PANTHER" id="PTHR47782:SF14">
    <property type="entry name" value="ZN(II)2CYS6 TRANSCRIPTION FACTOR (EUROFUNG)"/>
    <property type="match status" value="1"/>
</dbReference>
<keyword evidence="3" id="KW-0862">Zinc</keyword>
<dbReference type="GO" id="GO:0043565">
    <property type="term" value="F:sequence-specific DNA binding"/>
    <property type="evidence" value="ECO:0007669"/>
    <property type="project" value="TreeGrafter"/>
</dbReference>
<keyword evidence="2" id="KW-0479">Metal-binding</keyword>
<keyword evidence="9" id="KW-1133">Transmembrane helix</keyword>